<dbReference type="EMBL" id="OZ034814">
    <property type="protein sequence ID" value="CAL1360950.1"/>
    <property type="molecule type" value="Genomic_DNA"/>
</dbReference>
<dbReference type="Proteomes" id="UP001497516">
    <property type="component" value="Chromosome 10"/>
</dbReference>
<keyword evidence="3" id="KW-1185">Reference proteome</keyword>
<feature type="region of interest" description="Disordered" evidence="1">
    <location>
        <begin position="1"/>
        <end position="26"/>
    </location>
</feature>
<sequence>MKRRSETAGGSGEASSATAVARRRELADSDSFGWRIDRGEEDHCRPPRISPAAKMTANRRGPFCLGEIWFICWFDVPNSEINGLEA</sequence>
<accession>A0AAV2CYL4</accession>
<evidence type="ECO:0000256" key="1">
    <source>
        <dbReference type="SAM" id="MobiDB-lite"/>
    </source>
</evidence>
<reference evidence="2 3" key="1">
    <citation type="submission" date="2024-04" db="EMBL/GenBank/DDBJ databases">
        <authorList>
            <person name="Fracassetti M."/>
        </authorList>
    </citation>
    <scope>NUCLEOTIDE SEQUENCE [LARGE SCALE GENOMIC DNA]</scope>
</reference>
<evidence type="ECO:0000313" key="3">
    <source>
        <dbReference type="Proteomes" id="UP001497516"/>
    </source>
</evidence>
<evidence type="ECO:0000313" key="2">
    <source>
        <dbReference type="EMBL" id="CAL1360950.1"/>
    </source>
</evidence>
<name>A0AAV2CYL4_9ROSI</name>
<protein>
    <submittedName>
        <fullName evidence="2">Uncharacterized protein</fullName>
    </submittedName>
</protein>
<gene>
    <name evidence="2" type="ORF">LTRI10_LOCUS8351</name>
</gene>
<dbReference type="AlphaFoldDB" id="A0AAV2CYL4"/>
<organism evidence="2 3">
    <name type="scientific">Linum trigynum</name>
    <dbReference type="NCBI Taxonomy" id="586398"/>
    <lineage>
        <taxon>Eukaryota</taxon>
        <taxon>Viridiplantae</taxon>
        <taxon>Streptophyta</taxon>
        <taxon>Embryophyta</taxon>
        <taxon>Tracheophyta</taxon>
        <taxon>Spermatophyta</taxon>
        <taxon>Magnoliopsida</taxon>
        <taxon>eudicotyledons</taxon>
        <taxon>Gunneridae</taxon>
        <taxon>Pentapetalae</taxon>
        <taxon>rosids</taxon>
        <taxon>fabids</taxon>
        <taxon>Malpighiales</taxon>
        <taxon>Linaceae</taxon>
        <taxon>Linum</taxon>
    </lineage>
</organism>
<proteinExistence type="predicted"/>